<protein>
    <recommendedName>
        <fullName evidence="2">MORN repeat-containing protein</fullName>
    </recommendedName>
</protein>
<evidence type="ECO:0000313" key="1">
    <source>
        <dbReference type="EMBL" id="AYV82604.1"/>
    </source>
</evidence>
<sequence length="469" mass="55501">MSKLESTENAFYFEEFSTNERGNKEGKYTKWYRRAKEKYDINGNYTGFEYSKGKIQISCFYKNDVLHGPYREFDREGHSRIECEYVDGGIVGKFFSAHYDLFEYYENSDTVHKRFYGPGHLHIIFDCDEKKRTPNGSYKEYYWDGTLKKSCGYSKEGIINGPLEEFYEEGKVLRRCCYKNGVLDGDCLMHQRNGHKLMQMKYANGKHHGVHQEWFMEAPYHRKLLMKFSDGLPDGEYKQWNSEGKIIFEWEYNHSRRRNCRGYDSDGNLIVEWMDGKDGYVIIPQQKYIQQLFEQEWLKTDFTDERLDELSYIKGYEYAKLHSDIAEKFEKIKSRLHDKLTFVCDIFDRFSRSVLFETNITDVWAPCVVKRFLLPDVMAYMVISIEKFKLLLGFNSKGSIFTGIWEGRVKKIIDDDGNLYTKGVIKIARDYMLGNKNNMEATVGELISHRRGIPVFPNKEMCYSWLIIP</sequence>
<dbReference type="SUPFAM" id="SSF82185">
    <property type="entry name" value="Histone H3 K4-specific methyltransferase SET7/9 N-terminal domain"/>
    <property type="match status" value="1"/>
</dbReference>
<dbReference type="Gene3D" id="2.20.110.10">
    <property type="entry name" value="Histone H3 K4-specific methyltransferase SET7/9 N-terminal domain"/>
    <property type="match status" value="1"/>
</dbReference>
<proteinExistence type="predicted"/>
<dbReference type="Pfam" id="PF07661">
    <property type="entry name" value="MORN_2"/>
    <property type="match status" value="2"/>
</dbReference>
<gene>
    <name evidence="1" type="ORF">Hyperionvirus1_183</name>
</gene>
<evidence type="ECO:0008006" key="2">
    <source>
        <dbReference type="Google" id="ProtNLM"/>
    </source>
</evidence>
<name>A0A3G5A7W9_9VIRU</name>
<accession>A0A3G5A7W9</accession>
<dbReference type="InterPro" id="IPR011652">
    <property type="entry name" value="MORN_2"/>
</dbReference>
<reference evidence="1" key="1">
    <citation type="submission" date="2018-10" db="EMBL/GenBank/DDBJ databases">
        <title>Hidden diversity of soil giant viruses.</title>
        <authorList>
            <person name="Schulz F."/>
            <person name="Alteio L."/>
            <person name="Goudeau D."/>
            <person name="Ryan E.M."/>
            <person name="Malmstrom R.R."/>
            <person name="Blanchard J."/>
            <person name="Woyke T."/>
        </authorList>
    </citation>
    <scope>NUCLEOTIDE SEQUENCE</scope>
    <source>
        <strain evidence="1">HYV1</strain>
    </source>
</reference>
<dbReference type="EMBL" id="MK072383">
    <property type="protein sequence ID" value="AYV82604.1"/>
    <property type="molecule type" value="Genomic_DNA"/>
</dbReference>
<organism evidence="1">
    <name type="scientific">Hyperionvirus sp</name>
    <dbReference type="NCBI Taxonomy" id="2487770"/>
    <lineage>
        <taxon>Viruses</taxon>
        <taxon>Varidnaviria</taxon>
        <taxon>Bamfordvirae</taxon>
        <taxon>Nucleocytoviricota</taxon>
        <taxon>Megaviricetes</taxon>
        <taxon>Imitervirales</taxon>
        <taxon>Mimiviridae</taxon>
        <taxon>Klosneuvirinae</taxon>
    </lineage>
</organism>